<feature type="transmembrane region" description="Helical" evidence="1">
    <location>
        <begin position="306"/>
        <end position="331"/>
    </location>
</feature>
<feature type="transmembrane region" description="Helical" evidence="1">
    <location>
        <begin position="239"/>
        <end position="260"/>
    </location>
</feature>
<keyword evidence="3" id="KW-1185">Reference proteome</keyword>
<organism evidence="2 3">
    <name type="scientific">Cymbomonas tetramitiformis</name>
    <dbReference type="NCBI Taxonomy" id="36881"/>
    <lineage>
        <taxon>Eukaryota</taxon>
        <taxon>Viridiplantae</taxon>
        <taxon>Chlorophyta</taxon>
        <taxon>Pyramimonadophyceae</taxon>
        <taxon>Pyramimonadales</taxon>
        <taxon>Pyramimonadaceae</taxon>
        <taxon>Cymbomonas</taxon>
    </lineage>
</organism>
<dbReference type="PANTHER" id="PTHR33876">
    <property type="entry name" value="UNNAMED PRODUCT"/>
    <property type="match status" value="1"/>
</dbReference>
<accession>A0AAE0GYJ9</accession>
<dbReference type="PANTHER" id="PTHR33876:SF4">
    <property type="entry name" value="CHLOROPLAST PROTEIN FOR GROWTH AND FERTILITY 2"/>
    <property type="match status" value="1"/>
</dbReference>
<keyword evidence="1" id="KW-1133">Transmembrane helix</keyword>
<evidence type="ECO:0000256" key="1">
    <source>
        <dbReference type="SAM" id="Phobius"/>
    </source>
</evidence>
<name>A0AAE0GYJ9_9CHLO</name>
<keyword evidence="1" id="KW-0472">Membrane</keyword>
<feature type="transmembrane region" description="Helical" evidence="1">
    <location>
        <begin position="50"/>
        <end position="67"/>
    </location>
</feature>
<comment type="caution">
    <text evidence="2">The sequence shown here is derived from an EMBL/GenBank/DDBJ whole genome shotgun (WGS) entry which is preliminary data.</text>
</comment>
<feature type="transmembrane region" description="Helical" evidence="1">
    <location>
        <begin position="123"/>
        <end position="141"/>
    </location>
</feature>
<gene>
    <name evidence="2" type="ORF">CYMTET_5923</name>
</gene>
<dbReference type="InterPro" id="IPR052776">
    <property type="entry name" value="Chloro_ReproSupport/MetalTrans"/>
</dbReference>
<protein>
    <submittedName>
        <fullName evidence="2">Uncharacterized protein</fullName>
    </submittedName>
</protein>
<evidence type="ECO:0000313" key="3">
    <source>
        <dbReference type="Proteomes" id="UP001190700"/>
    </source>
</evidence>
<keyword evidence="1" id="KW-0812">Transmembrane</keyword>
<evidence type="ECO:0000313" key="2">
    <source>
        <dbReference type="EMBL" id="KAK3286523.1"/>
    </source>
</evidence>
<proteinExistence type="predicted"/>
<dbReference type="Proteomes" id="UP001190700">
    <property type="component" value="Unassembled WGS sequence"/>
</dbReference>
<feature type="transmembrane region" description="Helical" evidence="1">
    <location>
        <begin position="88"/>
        <end position="111"/>
    </location>
</feature>
<reference evidence="2 3" key="1">
    <citation type="journal article" date="2015" name="Genome Biol. Evol.">
        <title>Comparative Genomics of a Bacterivorous Green Alga Reveals Evolutionary Causalities and Consequences of Phago-Mixotrophic Mode of Nutrition.</title>
        <authorList>
            <person name="Burns J.A."/>
            <person name="Paasch A."/>
            <person name="Narechania A."/>
            <person name="Kim E."/>
        </authorList>
    </citation>
    <scope>NUCLEOTIDE SEQUENCE [LARGE SCALE GENOMIC DNA]</scope>
    <source>
        <strain evidence="2 3">PLY_AMNH</strain>
    </source>
</reference>
<dbReference type="AlphaFoldDB" id="A0AAE0GYJ9"/>
<sequence>MLEDLTRRTPSLCSRHEIGSLRHPAAICLALLLQSSCAAADSDDESSNRSLGSLIGVGLFLGLVHVLTGPDHLTALMALSVGTSWKSFFLGIRWGCGHSLGLLIIAVIFISLKGKMNLDHFKILDALVGVVMIILGVYGIVSACSKKSEEEGEAGIELPQRQIFLGDLPRSDSFCSEEQFKTSCEGTVEVPLDTDSVVVSTLDVDAVEIAKGDYSSSAPPNKIAQSRGGLLESPASQRLVALGVGVVHGVAGPGGVLGVLPAVAAGTLLKSVAYLLAFFSTSILTMGVFAAGYGHVTQMFSSNATFLYVMQLVSCSLAAIVGVLLLVFSLMGRSLFSA</sequence>
<feature type="transmembrane region" description="Helical" evidence="1">
    <location>
        <begin position="272"/>
        <end position="294"/>
    </location>
</feature>
<dbReference type="EMBL" id="LGRX02001239">
    <property type="protein sequence ID" value="KAK3286523.1"/>
    <property type="molecule type" value="Genomic_DNA"/>
</dbReference>